<proteinExistence type="predicted"/>
<evidence type="ECO:0000313" key="5">
    <source>
        <dbReference type="Proteomes" id="UP000007875"/>
    </source>
</evidence>
<dbReference type="eggNOG" id="ENOG502QRT8">
    <property type="taxonomic scope" value="Eukaryota"/>
</dbReference>
<dbReference type="PRINTS" id="PR00014">
    <property type="entry name" value="FNTYPEIII"/>
</dbReference>
<feature type="domain" description="Fibronectin type-III" evidence="3">
    <location>
        <begin position="12"/>
        <end position="104"/>
    </location>
</feature>
<feature type="domain" description="Fibronectin type-III" evidence="3">
    <location>
        <begin position="201"/>
        <end position="292"/>
    </location>
</feature>
<dbReference type="SMART" id="SM00060">
    <property type="entry name" value="FN3"/>
    <property type="match status" value="7"/>
</dbReference>
<dbReference type="InterPro" id="IPR003961">
    <property type="entry name" value="FN3_dom"/>
</dbReference>
<dbReference type="STRING" id="51511.ENSCSAVP00000006574"/>
<evidence type="ECO:0000256" key="2">
    <source>
        <dbReference type="SAM" id="MobiDB-lite"/>
    </source>
</evidence>
<dbReference type="Gene3D" id="2.60.40.10">
    <property type="entry name" value="Immunoglobulins"/>
    <property type="match status" value="7"/>
</dbReference>
<feature type="region of interest" description="Disordered" evidence="2">
    <location>
        <begin position="1"/>
        <end position="21"/>
    </location>
</feature>
<organism evidence="4 5">
    <name type="scientific">Ciona savignyi</name>
    <name type="common">Pacific transparent sea squirt</name>
    <dbReference type="NCBI Taxonomy" id="51511"/>
    <lineage>
        <taxon>Eukaryota</taxon>
        <taxon>Metazoa</taxon>
        <taxon>Chordata</taxon>
        <taxon>Tunicata</taxon>
        <taxon>Ascidiacea</taxon>
        <taxon>Phlebobranchia</taxon>
        <taxon>Cionidae</taxon>
        <taxon>Ciona</taxon>
    </lineage>
</organism>
<dbReference type="PANTHER" id="PTHR13817">
    <property type="entry name" value="TITIN"/>
    <property type="match status" value="1"/>
</dbReference>
<dbReference type="HOGENOM" id="CLU_004152_1_0_1"/>
<dbReference type="Proteomes" id="UP000007875">
    <property type="component" value="Unassembled WGS sequence"/>
</dbReference>
<dbReference type="Pfam" id="PF00041">
    <property type="entry name" value="fn3"/>
    <property type="match status" value="6"/>
</dbReference>
<reference evidence="4" key="2">
    <citation type="submission" date="2025-08" db="UniProtKB">
        <authorList>
            <consortium name="Ensembl"/>
        </authorList>
    </citation>
    <scope>IDENTIFICATION</scope>
</reference>
<dbReference type="InParanoid" id="H2YMM2"/>
<protein>
    <recommendedName>
        <fullName evidence="3">Fibronectin type-III domain-containing protein</fullName>
    </recommendedName>
</protein>
<feature type="region of interest" description="Disordered" evidence="2">
    <location>
        <begin position="664"/>
        <end position="685"/>
    </location>
</feature>
<name>H2YMM2_CIOSA</name>
<dbReference type="AlphaFoldDB" id="H2YMM2"/>
<dbReference type="InterPro" id="IPR036116">
    <property type="entry name" value="FN3_sf"/>
</dbReference>
<reference evidence="5" key="1">
    <citation type="submission" date="2003-08" db="EMBL/GenBank/DDBJ databases">
        <authorList>
            <person name="Birren B."/>
            <person name="Nusbaum C."/>
            <person name="Abebe A."/>
            <person name="Abouelleil A."/>
            <person name="Adekoya E."/>
            <person name="Ait-zahra M."/>
            <person name="Allen N."/>
            <person name="Allen T."/>
            <person name="An P."/>
            <person name="Anderson M."/>
            <person name="Anderson S."/>
            <person name="Arachchi H."/>
            <person name="Armbruster J."/>
            <person name="Bachantsang P."/>
            <person name="Baldwin J."/>
            <person name="Barry A."/>
            <person name="Bayul T."/>
            <person name="Blitshsteyn B."/>
            <person name="Bloom T."/>
            <person name="Blye J."/>
            <person name="Boguslavskiy L."/>
            <person name="Borowsky M."/>
            <person name="Boukhgalter B."/>
            <person name="Brunache A."/>
            <person name="Butler J."/>
            <person name="Calixte N."/>
            <person name="Calvo S."/>
            <person name="Camarata J."/>
            <person name="Campo K."/>
            <person name="Chang J."/>
            <person name="Cheshatsang Y."/>
            <person name="Citroen M."/>
            <person name="Collymore A."/>
            <person name="Considine T."/>
            <person name="Cook A."/>
            <person name="Cooke P."/>
            <person name="Corum B."/>
            <person name="Cuomo C."/>
            <person name="David R."/>
            <person name="Dawoe T."/>
            <person name="Degray S."/>
            <person name="Dodge S."/>
            <person name="Dooley K."/>
            <person name="Dorje P."/>
            <person name="Dorjee K."/>
            <person name="Dorris L."/>
            <person name="Duffey N."/>
            <person name="Dupes A."/>
            <person name="Elkins T."/>
            <person name="Engels R."/>
            <person name="Erickson J."/>
            <person name="Farina A."/>
            <person name="Faro S."/>
            <person name="Ferreira P."/>
            <person name="Fischer H."/>
            <person name="Fitzgerald M."/>
            <person name="Foley K."/>
            <person name="Gage D."/>
            <person name="Galagan J."/>
            <person name="Gearin G."/>
            <person name="Gnerre S."/>
            <person name="Gnirke A."/>
            <person name="Goyette A."/>
            <person name="Graham J."/>
            <person name="Grandbois E."/>
            <person name="Gyaltsen K."/>
            <person name="Hafez N."/>
            <person name="Hagopian D."/>
            <person name="Hagos B."/>
            <person name="Hall J."/>
            <person name="Hatcher B."/>
            <person name="Heller A."/>
            <person name="Higgins H."/>
            <person name="Honan T."/>
            <person name="Horn A."/>
            <person name="Houde N."/>
            <person name="Hughes L."/>
            <person name="Hulme W."/>
            <person name="Husby E."/>
            <person name="Iliev I."/>
            <person name="Jaffe D."/>
            <person name="Jones C."/>
            <person name="Kamal M."/>
            <person name="Kamat A."/>
            <person name="Kamvysselis M."/>
            <person name="Karlsson E."/>
            <person name="Kells C."/>
            <person name="Kieu A."/>
            <person name="Kisner P."/>
            <person name="Kodira C."/>
            <person name="Kulbokas E."/>
            <person name="Labutti K."/>
            <person name="Lama D."/>
            <person name="Landers T."/>
            <person name="Leger J."/>
            <person name="Levine S."/>
            <person name="Lewis D."/>
            <person name="Lewis T."/>
            <person name="Lindblad-toh K."/>
            <person name="Liu X."/>
            <person name="Lokyitsang T."/>
            <person name="Lokyitsang Y."/>
            <person name="Lucien O."/>
            <person name="Lui A."/>
            <person name="Ma L.J."/>
            <person name="Mabbitt R."/>
            <person name="Macdonald J."/>
            <person name="Maclean C."/>
            <person name="Major J."/>
            <person name="Manning J."/>
            <person name="Marabella R."/>
            <person name="Maru K."/>
            <person name="Matthews C."/>
            <person name="Mauceli E."/>
            <person name="Mccarthy M."/>
            <person name="Mcdonough S."/>
            <person name="Mcghee T."/>
            <person name="Meldrim J."/>
            <person name="Meneus L."/>
            <person name="Mesirov J."/>
            <person name="Mihalev A."/>
            <person name="Mihova T."/>
            <person name="Mikkelsen T."/>
            <person name="Mlenga V."/>
            <person name="Moru K."/>
            <person name="Mozes J."/>
            <person name="Mulrain L."/>
            <person name="Munson G."/>
            <person name="Naylor J."/>
            <person name="Newes C."/>
            <person name="Nguyen C."/>
            <person name="Nguyen N."/>
            <person name="Nguyen T."/>
            <person name="Nicol R."/>
            <person name="Nielsen C."/>
            <person name="Nizzari M."/>
            <person name="Norbu C."/>
            <person name="Norbu N."/>
            <person name="O'donnell P."/>
            <person name="Okoawo O."/>
            <person name="O'leary S."/>
            <person name="Omotosho B."/>
            <person name="O'neill K."/>
            <person name="Osman S."/>
            <person name="Parker S."/>
            <person name="Perrin D."/>
            <person name="Phunkhang P."/>
            <person name="Piqani B."/>
            <person name="Purcell S."/>
            <person name="Rachupka T."/>
            <person name="Ramasamy U."/>
            <person name="Rameau R."/>
            <person name="Ray V."/>
            <person name="Raymond C."/>
            <person name="Retta R."/>
            <person name="Richardson S."/>
            <person name="Rise C."/>
            <person name="Rodriguez J."/>
            <person name="Rogers J."/>
            <person name="Rogov P."/>
            <person name="Rutman M."/>
            <person name="Schupbach R."/>
            <person name="Seaman C."/>
            <person name="Settipalli S."/>
            <person name="Sharpe T."/>
            <person name="Sheridan J."/>
            <person name="Sherpa N."/>
            <person name="Shi J."/>
            <person name="Smirnov S."/>
            <person name="Smith C."/>
            <person name="Sougnez C."/>
            <person name="Spencer B."/>
            <person name="Stalker J."/>
            <person name="Stange-thomann N."/>
            <person name="Stavropoulos S."/>
            <person name="Stetson K."/>
            <person name="Stone C."/>
            <person name="Stone S."/>
            <person name="Stubbs M."/>
            <person name="Talamas J."/>
            <person name="Tchuinga P."/>
            <person name="Tenzing P."/>
            <person name="Tesfaye S."/>
            <person name="Theodore J."/>
            <person name="Thoulutsang Y."/>
            <person name="Topham K."/>
            <person name="Towey S."/>
            <person name="Tsamla T."/>
            <person name="Tsomo N."/>
            <person name="Vallee D."/>
            <person name="Vassiliev H."/>
            <person name="Venkataraman V."/>
            <person name="Vinson J."/>
            <person name="Vo A."/>
            <person name="Wade C."/>
            <person name="Wang S."/>
            <person name="Wangchuk T."/>
            <person name="Wangdi T."/>
            <person name="Whittaker C."/>
            <person name="Wilkinson J."/>
            <person name="Wu Y."/>
            <person name="Wyman D."/>
            <person name="Yadav S."/>
            <person name="Yang S."/>
            <person name="Yang X."/>
            <person name="Yeager S."/>
            <person name="Yee E."/>
            <person name="Young G."/>
            <person name="Zainoun J."/>
            <person name="Zembeck L."/>
            <person name="Zimmer A."/>
            <person name="Zody M."/>
            <person name="Lander E."/>
        </authorList>
    </citation>
    <scope>NUCLEOTIDE SEQUENCE [LARGE SCALE GENOMIC DNA]</scope>
</reference>
<dbReference type="PANTHER" id="PTHR13817:SF73">
    <property type="entry name" value="FIBRONECTIN TYPE-III DOMAIN-CONTAINING PROTEIN"/>
    <property type="match status" value="1"/>
</dbReference>
<dbReference type="SUPFAM" id="SSF49265">
    <property type="entry name" value="Fibronectin type III"/>
    <property type="match status" value="4"/>
</dbReference>
<feature type="domain" description="Fibronectin type-III" evidence="3">
    <location>
        <begin position="483"/>
        <end position="574"/>
    </location>
</feature>
<evidence type="ECO:0000256" key="1">
    <source>
        <dbReference type="ARBA" id="ARBA00022737"/>
    </source>
</evidence>
<feature type="domain" description="Fibronectin type-III" evidence="3">
    <location>
        <begin position="394"/>
        <end position="482"/>
    </location>
</feature>
<dbReference type="PROSITE" id="PS50853">
    <property type="entry name" value="FN3"/>
    <property type="match status" value="7"/>
</dbReference>
<feature type="domain" description="Fibronectin type-III" evidence="3">
    <location>
        <begin position="575"/>
        <end position="663"/>
    </location>
</feature>
<dbReference type="GeneTree" id="ENSGT00940000167764"/>
<feature type="domain" description="Fibronectin type-III" evidence="3">
    <location>
        <begin position="296"/>
        <end position="390"/>
    </location>
</feature>
<dbReference type="CDD" id="cd00063">
    <property type="entry name" value="FN3"/>
    <property type="match status" value="7"/>
</dbReference>
<accession>H2YMM2</accession>
<keyword evidence="1" id="KW-0677">Repeat</keyword>
<feature type="domain" description="Fibronectin type-III" evidence="3">
    <location>
        <begin position="108"/>
        <end position="197"/>
    </location>
</feature>
<reference evidence="4" key="3">
    <citation type="submission" date="2025-09" db="UniProtKB">
        <authorList>
            <consortium name="Ensembl"/>
        </authorList>
    </citation>
    <scope>IDENTIFICATION</scope>
</reference>
<dbReference type="Ensembl" id="ENSCSAVT00000006657.1">
    <property type="protein sequence ID" value="ENSCSAVP00000006574.1"/>
    <property type="gene ID" value="ENSCSAVG00000003939.1"/>
</dbReference>
<sequence length="685" mass="75275">VEFMTLSCVPDPPQAPKSTNRTKNSLLIKWSVPVDNGERIKNYHLEWDSGSLGSTFSLLYTGHHKQYKVLRLQPSHQYQFRVSAENVHGLSDPSFVATFHTQQSVPSTPAPPQLDKSLINALHLSWIKGGSNVIGYTLEKCDGKNEYGFLPEYDGIETKCIVKGLTPNSHYKFRLRCYNGEGTSKWSDVSSFVTCPDIPCPPSRPRVLGCVHAFSCNLAWDPPQSDGGSPVDCYILEIAAHKSMEVAYTGKLLECSLSHLTPGHSYRVRVFCVTCGGRSKPSEILEFRCPPVQPGPCEPPTITHQSKPTSISLEWASPAYNGGSEVTTYKVRYSPSIDSGVCVNLIECHGHNAVISNLKPATSYSFSLQALNCIGAGDWSEWLQVMTAANVPDQPSIPTVSKLGPTMMQLNWEHPSDNGSPITGYLLQFGKDSLLDHQLSFTSLYTLCDLTPNTSYYFSLQAINKVGKSVMSNVGDITTPPGPPSHVTKLQVSEVGSTVMVCWDTPNDRGSPITAYHVFITHGDETNTHILPPDVMSWTFDASQDTIYSIQVGSSNEVGHGELSESIKFELAPAPPVPPILSGIESSTGLKLSWVQTHKKQLLYLLQIKDKHDRFVTIYEGSSCSYRVNRLLPGTTYKFRIRASNNSGPGPFSNEFVISTRNQTSTSIQPPTISEISPTSCSLTW</sequence>
<evidence type="ECO:0000259" key="3">
    <source>
        <dbReference type="PROSITE" id="PS50853"/>
    </source>
</evidence>
<dbReference type="InterPro" id="IPR013783">
    <property type="entry name" value="Ig-like_fold"/>
</dbReference>
<keyword evidence="5" id="KW-1185">Reference proteome</keyword>
<evidence type="ECO:0000313" key="4">
    <source>
        <dbReference type="Ensembl" id="ENSCSAVP00000006574.1"/>
    </source>
</evidence>
<dbReference type="OMA" id="YSHGRAN"/>
<dbReference type="InterPro" id="IPR050964">
    <property type="entry name" value="Striated_Muscle_Regulatory"/>
</dbReference>